<keyword evidence="14" id="KW-1185">Reference proteome</keyword>
<keyword evidence="4 11" id="KW-0853">WD repeat</keyword>
<evidence type="ECO:0000256" key="1">
    <source>
        <dbReference type="ARBA" id="ARBA00004604"/>
    </source>
</evidence>
<evidence type="ECO:0000256" key="2">
    <source>
        <dbReference type="ARBA" id="ARBA00022552"/>
    </source>
</evidence>
<dbReference type="OMA" id="DLNRATY"/>
<proteinExistence type="inferred from homology"/>
<dbReference type="SMART" id="SM00320">
    <property type="entry name" value="WD40"/>
    <property type="match status" value="4"/>
</dbReference>
<dbReference type="GO" id="GO:0006364">
    <property type="term" value="P:rRNA processing"/>
    <property type="evidence" value="ECO:0007669"/>
    <property type="project" value="UniProtKB-KW"/>
</dbReference>
<dbReference type="PANTHER" id="PTHR18359:SF0">
    <property type="entry name" value="U3 SMALL NUCLEOLAR RNA-ASSOCIATED PROTEIN 18 HOMOLOG"/>
    <property type="match status" value="1"/>
</dbReference>
<dbReference type="InParanoid" id="W5MYX7"/>
<evidence type="ECO:0000256" key="3">
    <source>
        <dbReference type="ARBA" id="ARBA00022553"/>
    </source>
</evidence>
<dbReference type="InterPro" id="IPR015943">
    <property type="entry name" value="WD40/YVTN_repeat-like_dom_sf"/>
</dbReference>
<dbReference type="Ensembl" id="ENSLOCT00000013616.1">
    <property type="protein sequence ID" value="ENSLOCP00000013586.1"/>
    <property type="gene ID" value="ENSLOCG00000011061.1"/>
</dbReference>
<evidence type="ECO:0000256" key="7">
    <source>
        <dbReference type="ARBA" id="ARBA00025767"/>
    </source>
</evidence>
<feature type="region of interest" description="Disordered" evidence="12">
    <location>
        <begin position="74"/>
        <end position="104"/>
    </location>
</feature>
<keyword evidence="6" id="KW-0539">Nucleus</keyword>
<evidence type="ECO:0000313" key="14">
    <source>
        <dbReference type="Proteomes" id="UP000018468"/>
    </source>
</evidence>
<dbReference type="GeneTree" id="ENSGT00440000033919"/>
<dbReference type="InterPro" id="IPR036322">
    <property type="entry name" value="WD40_repeat_dom_sf"/>
</dbReference>
<evidence type="ECO:0000256" key="9">
    <source>
        <dbReference type="ARBA" id="ARBA00074442"/>
    </source>
</evidence>
<dbReference type="GO" id="GO:0034388">
    <property type="term" value="C:Pwp2p-containing subcomplex of 90S preribosome"/>
    <property type="evidence" value="ECO:0000318"/>
    <property type="project" value="GO_Central"/>
</dbReference>
<dbReference type="InterPro" id="IPR045161">
    <property type="entry name" value="Utp18"/>
</dbReference>
<reference evidence="14" key="1">
    <citation type="submission" date="2011-12" db="EMBL/GenBank/DDBJ databases">
        <title>The Draft Genome of Lepisosteus oculatus.</title>
        <authorList>
            <consortium name="The Broad Institute Genome Assembly &amp; Analysis Group"/>
            <consortium name="Computational R&amp;D Group"/>
            <consortium name="and Sequencing Platform"/>
            <person name="Di Palma F."/>
            <person name="Alfoldi J."/>
            <person name="Johnson J."/>
            <person name="Berlin A."/>
            <person name="Gnerre S."/>
            <person name="Jaffe D."/>
            <person name="MacCallum I."/>
            <person name="Young S."/>
            <person name="Walker B.J."/>
            <person name="Lander E.S."/>
            <person name="Lindblad-Toh K."/>
        </authorList>
    </citation>
    <scope>NUCLEOTIDE SEQUENCE [LARGE SCALE GENOMIC DNA]</scope>
</reference>
<reference evidence="13" key="3">
    <citation type="submission" date="2025-09" db="UniProtKB">
        <authorList>
            <consortium name="Ensembl"/>
        </authorList>
    </citation>
    <scope>IDENTIFICATION</scope>
</reference>
<reference evidence="13" key="2">
    <citation type="submission" date="2025-08" db="UniProtKB">
        <authorList>
            <consortium name="Ensembl"/>
        </authorList>
    </citation>
    <scope>IDENTIFICATION</scope>
</reference>
<dbReference type="EMBL" id="AHAT01000227">
    <property type="status" value="NOT_ANNOTATED_CDS"/>
    <property type="molecule type" value="Genomic_DNA"/>
</dbReference>
<dbReference type="SUPFAM" id="SSF50978">
    <property type="entry name" value="WD40 repeat-like"/>
    <property type="match status" value="1"/>
</dbReference>
<dbReference type="GO" id="GO:0032040">
    <property type="term" value="C:small-subunit processome"/>
    <property type="evidence" value="ECO:0000318"/>
    <property type="project" value="GO_Central"/>
</dbReference>
<dbReference type="HOGENOM" id="CLU_011055_3_0_1"/>
<dbReference type="Gene3D" id="2.130.10.10">
    <property type="entry name" value="YVTN repeat-like/Quinoprotein amine dehydrogenase"/>
    <property type="match status" value="1"/>
</dbReference>
<dbReference type="PANTHER" id="PTHR18359">
    <property type="entry name" value="WD-REPEAT PROTEIN-RELATED"/>
    <property type="match status" value="1"/>
</dbReference>
<keyword evidence="5" id="KW-0677">Repeat</keyword>
<dbReference type="Proteomes" id="UP000018468">
    <property type="component" value="Linkage group LG10"/>
</dbReference>
<dbReference type="eggNOG" id="KOG2055">
    <property type="taxonomic scope" value="Eukaryota"/>
</dbReference>
<dbReference type="Pfam" id="PF00400">
    <property type="entry name" value="WD40"/>
    <property type="match status" value="2"/>
</dbReference>
<feature type="compositionally biased region" description="Acidic residues" evidence="12">
    <location>
        <begin position="182"/>
        <end position="191"/>
    </location>
</feature>
<evidence type="ECO:0000313" key="13">
    <source>
        <dbReference type="Ensembl" id="ENSLOCP00000013586.1"/>
    </source>
</evidence>
<evidence type="ECO:0000256" key="10">
    <source>
        <dbReference type="ARBA" id="ARBA00075773"/>
    </source>
</evidence>
<organism evidence="13 14">
    <name type="scientific">Lepisosteus oculatus</name>
    <name type="common">Spotted gar</name>
    <dbReference type="NCBI Taxonomy" id="7918"/>
    <lineage>
        <taxon>Eukaryota</taxon>
        <taxon>Metazoa</taxon>
        <taxon>Chordata</taxon>
        <taxon>Craniata</taxon>
        <taxon>Vertebrata</taxon>
        <taxon>Euteleostomi</taxon>
        <taxon>Actinopterygii</taxon>
        <taxon>Neopterygii</taxon>
        <taxon>Holostei</taxon>
        <taxon>Semionotiformes</taxon>
        <taxon>Lepisosteidae</taxon>
        <taxon>Lepisosteus</taxon>
    </lineage>
</organism>
<evidence type="ECO:0000256" key="4">
    <source>
        <dbReference type="ARBA" id="ARBA00022574"/>
    </source>
</evidence>
<keyword evidence="2" id="KW-0698">rRNA processing</keyword>
<evidence type="ECO:0000256" key="5">
    <source>
        <dbReference type="ARBA" id="ARBA00022737"/>
    </source>
</evidence>
<feature type="compositionally biased region" description="Basic and acidic residues" evidence="12">
    <location>
        <begin position="1"/>
        <end position="15"/>
    </location>
</feature>
<keyword evidence="3" id="KW-0597">Phosphoprotein</keyword>
<dbReference type="STRING" id="7918.ENSLOCP00000013586"/>
<dbReference type="FunFam" id="2.130.10.10:FF:000121">
    <property type="entry name" value="U3 small nucleolar RNA-associated protein 18 homolog"/>
    <property type="match status" value="1"/>
</dbReference>
<feature type="region of interest" description="Disordered" evidence="12">
    <location>
        <begin position="155"/>
        <end position="199"/>
    </location>
</feature>
<dbReference type="PROSITE" id="PS50082">
    <property type="entry name" value="WD_REPEATS_2"/>
    <property type="match status" value="1"/>
</dbReference>
<accession>W5MYX7</accession>
<sequence>YINMDKNNRKCEASQRKSRKRAAVSDGQLEAEEIKRQIHLSKVTALGEKEESERLLEDLVFGAEDELVERLIGAPEDEGAPSGNLLDESSSDSEVENESRLQVERTKKAAWLDEDDNLEEDVDMTHRFRKDFLKSDIEKKLPKQMVQQRLREQFQRAMGGTPSWAEKGVKKKNRRKGQKGDSDDDDDDEEDSLLKKTGNFVAASESLPKGIIQMKNCLNANNDRPSDTKLTTVQFHPSAQVVMTAGMDQSVSLFQVDGKTNPKIQSIFLERFPVHKARFSADGEQVIATGTRNRLFYVYDMIEGKIIPVHGVRALNESQVKEFEVSPDGSFLLLSGTSGYLHLLTLKTKELVRSMKINGKVTGATFSSDGSKIYACSDEGEVYIWDVKSSKWMNRFTDEGCLKGTSIAVSRNGQYLACGSNSGVVNIYSHDACLQESTPKPLKAIMNLVTSASSLLFNPTTEILAMASNVVDEAVKLVHIPSFSVFSNFPVFRRKTIFLPQCMDFSPRSGFFSVANNKGKALLYRLKHYTDF</sequence>
<protein>
    <recommendedName>
        <fullName evidence="9">U3 small nucleolar RNA-associated protein 18 homolog</fullName>
    </recommendedName>
    <alternativeName>
        <fullName evidence="10">WD repeat-containing protein 50</fullName>
    </alternativeName>
</protein>
<dbReference type="InterPro" id="IPR001680">
    <property type="entry name" value="WD40_rpt"/>
</dbReference>
<feature type="repeat" description="WD" evidence="11">
    <location>
        <begin position="361"/>
        <end position="395"/>
    </location>
</feature>
<feature type="region of interest" description="Disordered" evidence="12">
    <location>
        <begin position="1"/>
        <end position="28"/>
    </location>
</feature>
<comment type="similarity">
    <text evidence="7">Belongs to the WD repeat UTP18 family.</text>
</comment>
<dbReference type="AlphaFoldDB" id="W5MYX7"/>
<evidence type="ECO:0000256" key="11">
    <source>
        <dbReference type="PROSITE-ProRule" id="PRU00221"/>
    </source>
</evidence>
<evidence type="ECO:0000256" key="12">
    <source>
        <dbReference type="SAM" id="MobiDB-lite"/>
    </source>
</evidence>
<dbReference type="Bgee" id="ENSLOCG00000011061">
    <property type="expression patterns" value="Expressed in ovary and 13 other cell types or tissues"/>
</dbReference>
<evidence type="ECO:0000256" key="6">
    <source>
        <dbReference type="ARBA" id="ARBA00023242"/>
    </source>
</evidence>
<comment type="subcellular location">
    <subcellularLocation>
        <location evidence="1">Nucleus</location>
        <location evidence="1">Nucleolus</location>
    </subcellularLocation>
</comment>
<evidence type="ECO:0000256" key="8">
    <source>
        <dbReference type="ARBA" id="ARBA00058527"/>
    </source>
</evidence>
<comment type="function">
    <text evidence="8">Part of the small subunit (SSU) processome, first precursor of the small eukaryotic ribosomal subunit. During the assembly of the SSU processome in the nucleolus, many ribosome biogenesis factors, an RNA chaperone and ribosomal proteins associate with the nascent pre-rRNA and work in concert to generate RNA folding, modifications, rearrangements and cleavage as well as targeted degradation of pre-ribosomal RNA by the RNA exosome. Involved in nucleolar processing of pre-18S ribosomal RNA.</text>
</comment>
<name>W5MYX7_LEPOC</name>